<name>A0AAD9K764_9ANNE</name>
<dbReference type="AlphaFoldDB" id="A0AAD9K764"/>
<organism evidence="1 2">
    <name type="scientific">Paralvinella palmiformis</name>
    <dbReference type="NCBI Taxonomy" id="53620"/>
    <lineage>
        <taxon>Eukaryota</taxon>
        <taxon>Metazoa</taxon>
        <taxon>Spiralia</taxon>
        <taxon>Lophotrochozoa</taxon>
        <taxon>Annelida</taxon>
        <taxon>Polychaeta</taxon>
        <taxon>Sedentaria</taxon>
        <taxon>Canalipalpata</taxon>
        <taxon>Terebellida</taxon>
        <taxon>Terebelliformia</taxon>
        <taxon>Alvinellidae</taxon>
        <taxon>Paralvinella</taxon>
    </lineage>
</organism>
<sequence>MVLGSLLNVDHKPHMRRPVKEADSAVAREKASLEKLVLDKWPQRRADCVEDEKFIRPDPDVRMLSQYGLDSNPILEISGHRALAARLLIRPVWEGVGGDHGVARVTHKIWQYGHIIALASSKDVELEFHPPGPHKAGDTIKVLCRAKAGEILDMVMIVKMIDNKEYEISTNDFMVEHFMNTGRYAMQWSVNDQFKEAGFSIRSAPPSPCNPIYRLEILDCRFLSASSKPPTRRRCINVLKISRQHLYQTNIDVANTGRIQSILSLKLLLSSWYFEAALEALHQWPVLVIAIRPFYKGLVAMLSRDVPPFGHRNHSPAIMTSAYESFTSIVVCWKRRDSSKTNTQRRGIVSYCVQEKHGSDMTALTRHRIWMACYRRQTAR</sequence>
<dbReference type="EMBL" id="JAODUP010000044">
    <property type="protein sequence ID" value="KAK2165912.1"/>
    <property type="molecule type" value="Genomic_DNA"/>
</dbReference>
<protein>
    <submittedName>
        <fullName evidence="1">Uncharacterized protein</fullName>
    </submittedName>
</protein>
<proteinExistence type="predicted"/>
<accession>A0AAD9K764</accession>
<comment type="caution">
    <text evidence="1">The sequence shown here is derived from an EMBL/GenBank/DDBJ whole genome shotgun (WGS) entry which is preliminary data.</text>
</comment>
<evidence type="ECO:0000313" key="2">
    <source>
        <dbReference type="Proteomes" id="UP001208570"/>
    </source>
</evidence>
<gene>
    <name evidence="1" type="ORF">LSH36_44g04017</name>
</gene>
<keyword evidence="2" id="KW-1185">Reference proteome</keyword>
<evidence type="ECO:0000313" key="1">
    <source>
        <dbReference type="EMBL" id="KAK2165912.1"/>
    </source>
</evidence>
<reference evidence="1" key="1">
    <citation type="journal article" date="2023" name="Mol. Biol. Evol.">
        <title>Third-Generation Sequencing Reveals the Adaptive Role of the Epigenome in Three Deep-Sea Polychaetes.</title>
        <authorList>
            <person name="Perez M."/>
            <person name="Aroh O."/>
            <person name="Sun Y."/>
            <person name="Lan Y."/>
            <person name="Juniper S.K."/>
            <person name="Young C.R."/>
            <person name="Angers B."/>
            <person name="Qian P.Y."/>
        </authorList>
    </citation>
    <scope>NUCLEOTIDE SEQUENCE</scope>
    <source>
        <strain evidence="1">P08H-3</strain>
    </source>
</reference>
<dbReference type="Proteomes" id="UP001208570">
    <property type="component" value="Unassembled WGS sequence"/>
</dbReference>